<dbReference type="GO" id="GO:0005634">
    <property type="term" value="C:nucleus"/>
    <property type="evidence" value="ECO:0007669"/>
    <property type="project" value="UniProtKB-SubCell"/>
</dbReference>
<feature type="compositionally biased region" description="Acidic residues" evidence="4">
    <location>
        <begin position="1964"/>
        <end position="1981"/>
    </location>
</feature>
<feature type="domain" description="ELYS-like" evidence="5">
    <location>
        <begin position="725"/>
        <end position="938"/>
    </location>
</feature>
<dbReference type="Pfam" id="PF13934">
    <property type="entry name" value="ELYS"/>
    <property type="match status" value="1"/>
</dbReference>
<feature type="compositionally biased region" description="Acidic residues" evidence="4">
    <location>
        <begin position="1867"/>
        <end position="1881"/>
    </location>
</feature>
<dbReference type="InterPro" id="IPR032040">
    <property type="entry name" value="ELYS-bb"/>
</dbReference>
<dbReference type="EMBL" id="LRGB01002451">
    <property type="protein sequence ID" value="KZS07499.1"/>
    <property type="molecule type" value="Genomic_DNA"/>
</dbReference>
<feature type="coiled-coil region" evidence="3">
    <location>
        <begin position="2973"/>
        <end position="3007"/>
    </location>
</feature>
<feature type="compositionally biased region" description="Basic and acidic residues" evidence="4">
    <location>
        <begin position="1814"/>
        <end position="1825"/>
    </location>
</feature>
<keyword evidence="7" id="KW-0969">Cilium</keyword>
<gene>
    <name evidence="7" type="ORF">APZ42_028563</name>
</gene>
<feature type="compositionally biased region" description="Basic and acidic residues" evidence="4">
    <location>
        <begin position="1535"/>
        <end position="1553"/>
    </location>
</feature>
<feature type="coiled-coil region" evidence="3">
    <location>
        <begin position="3084"/>
        <end position="3224"/>
    </location>
</feature>
<feature type="compositionally biased region" description="Basic and acidic residues" evidence="4">
    <location>
        <begin position="2147"/>
        <end position="2159"/>
    </location>
</feature>
<evidence type="ECO:0000313" key="8">
    <source>
        <dbReference type="Proteomes" id="UP000076858"/>
    </source>
</evidence>
<evidence type="ECO:0000256" key="1">
    <source>
        <dbReference type="ARBA" id="ARBA00004123"/>
    </source>
</evidence>
<feature type="compositionally biased region" description="Acidic residues" evidence="4">
    <location>
        <begin position="1738"/>
        <end position="1747"/>
    </location>
</feature>
<dbReference type="Pfam" id="PF16687">
    <property type="entry name" value="ELYS-bb"/>
    <property type="match status" value="1"/>
</dbReference>
<feature type="region of interest" description="Disordered" evidence="4">
    <location>
        <begin position="1220"/>
        <end position="1243"/>
    </location>
</feature>
<evidence type="ECO:0000259" key="6">
    <source>
        <dbReference type="Pfam" id="PF16687"/>
    </source>
</evidence>
<dbReference type="PANTHER" id="PTHR21583">
    <property type="entry name" value="ELYS PROTEIN"/>
    <property type="match status" value="1"/>
</dbReference>
<feature type="compositionally biased region" description="Polar residues" evidence="4">
    <location>
        <begin position="1786"/>
        <end position="1802"/>
    </location>
</feature>
<feature type="coiled-coil region" evidence="3">
    <location>
        <begin position="2841"/>
        <end position="2948"/>
    </location>
</feature>
<feature type="compositionally biased region" description="Polar residues" evidence="4">
    <location>
        <begin position="2626"/>
        <end position="2650"/>
    </location>
</feature>
<evidence type="ECO:0000256" key="3">
    <source>
        <dbReference type="SAM" id="Coils"/>
    </source>
</evidence>
<keyword evidence="3" id="KW-0175">Coiled coil</keyword>
<comment type="caution">
    <text evidence="7">The sequence shown here is derived from an EMBL/GenBank/DDBJ whole genome shotgun (WGS) entry which is preliminary data.</text>
</comment>
<accession>A0A164Q7I1</accession>
<dbReference type="Proteomes" id="UP000076858">
    <property type="component" value="Unassembled WGS sequence"/>
</dbReference>
<feature type="region of interest" description="Disordered" evidence="4">
    <location>
        <begin position="2623"/>
        <end position="2663"/>
    </location>
</feature>
<feature type="compositionally biased region" description="Basic and acidic residues" evidence="4">
    <location>
        <begin position="1894"/>
        <end position="1904"/>
    </location>
</feature>
<keyword evidence="8" id="KW-1185">Reference proteome</keyword>
<dbReference type="InterPro" id="IPR025151">
    <property type="entry name" value="ELYS_dom"/>
</dbReference>
<feature type="region of interest" description="Disordered" evidence="4">
    <location>
        <begin position="2036"/>
        <end position="2374"/>
    </location>
</feature>
<evidence type="ECO:0000256" key="4">
    <source>
        <dbReference type="SAM" id="MobiDB-lite"/>
    </source>
</evidence>
<feature type="compositionally biased region" description="Basic and acidic residues" evidence="4">
    <location>
        <begin position="2540"/>
        <end position="2551"/>
    </location>
</feature>
<dbReference type="OrthoDB" id="6513151at2759"/>
<feature type="compositionally biased region" description="Polar residues" evidence="4">
    <location>
        <begin position="1650"/>
        <end position="1677"/>
    </location>
</feature>
<feature type="compositionally biased region" description="Acidic residues" evidence="4">
    <location>
        <begin position="1451"/>
        <end position="1534"/>
    </location>
</feature>
<feature type="compositionally biased region" description="Polar residues" evidence="4">
    <location>
        <begin position="2497"/>
        <end position="2507"/>
    </location>
</feature>
<feature type="region of interest" description="Disordered" evidence="4">
    <location>
        <begin position="1436"/>
        <end position="1843"/>
    </location>
</feature>
<feature type="region of interest" description="Disordered" evidence="4">
    <location>
        <begin position="2402"/>
        <end position="2571"/>
    </location>
</feature>
<sequence length="3227" mass="361157">MEWIEPVNVKSAVKYTSSLVDAVDQERQNIIHGSITESNVAWFASGDRLDVVSTTHCGVQSRHFSCQQGQEFVITCVAPIPNETLALVGLSSDTGSGAVALYNYVTSMILNSWSVSHKVTCVCSMEIPNASYRQFLKSDCFLFALGTEEGHVMLLAIDQHFKFSAGTHLLELNIVHYVTTDDILQKRVFFKPPVVLVIPLNDSMYRAGRFVLESMHESNAVLSVRQEEVSATVVKYIPQNQTLCVGYNTQGAFQMFSLKSLEFDFSGCNGEQLDRVLDFVFLEPEDDPRHFCYLTVVAQKSWDSHAAPYALLYSLTYVRKEGIPDGGILYEDLQYITLRLDLNFGPLIVGDKSNGEDVELLRCQSLASSNNHGNTRATGCYGLCYFAMSWKNGIYLVMFDLNQWYQAHMPPRWIFDDTSRVCPFMGLYQSQSVGRTRSVQQVWIQPATLSVFHRSSTTPTEAFYYPSALSFRAMVVCPQEAESVVFLGMQSLLLQKLSQAGSQVLNHPHRFYVQAMKAGLTHTEMVAPHTAQMAEALLNVGLENNSRSFLISCIKDEGANLNFVEKWAWQQVVNLKSLRENLCNTLFDHSSQEMERQMHCQLYHVTHQFNNLSVLYDVMDKRIRSLNSGINDKLRDKSRAIYLLSLHLETVLWFLHGGLLPEIDAGSVDDEEGCSSLPYPRRQLEQFYRNRKSEIESLSSSVKAAEVLLIEQLVPASVVELWAEEKGTTNPRDIQTYPPPSLYALLSAYLRPDVDDVTKHRLVQYVFMDLTWIYGRHAHYGNILQHLVTFPSTYSLKPSMIKVTQAFWHLDHQNFDDALGMLLDPLVHTMDITNAQQRAILRAFLYQDKHRHALKYATLRRPVCPELEDIQLHLTILIANGLISDALSYIRRNRNQRNSVELMQHFLNGCQEMRKISVLLTLPLSEEEEDHVTNFLKQSRNIDLQEALLLFYIQRCKYPDAIAYSQRLNQMWPARDAISRERFNRREMLMQTLIGALPPITCKLAAIANSRPPTSSTSSGVSKFPRPLSVSVLPATSKIQSTGSNFFRTVIEQSRATWLIEQKLHEEVQTPLRPRKRKLDDPEAVLYPDDNQPETTPFLCNIVQPAQRNITLGMSLCFPSPRGAPDSSAMDITSVTQRDADASQSRQGKRPRFSLFPKAIAAVKTDAEVVSVLQTPPIRRSRPCHPSITEPDGSISSRPSSILKDKMRRFMNFSAFETAGRPISDADPSESETEMEVSTASAKQLRFRLPQPQDAASPPLALDISEIAAVPSAQELEVDDMEVVSEVQHSNQHSFVVGEDSQFLSFEDDSESAAPQPSLPEVAQVEEAASEELPGPVSVEKVIPDAEISSCGMELTNIETTSIHPIIVSESHVVSASVVRDDDVEEAPTLAVLQPVVAVEKEPPTLVIPAMQQISQSQNTDGSSNDESDIVCLDSSSDEADAVDSKSVGKEEEEELEGDYDEVEEEEEEPEEEELEEEEEDQLVAQEEIEEVKDDIQVIEEEEEEIKDDDQVVEEVEDEDQVVEEEEGDDEVEPISERPVEEESDVESEKSSEEGDEPQVAAVPDVQVEPISEPVEDESEAKVPEQAPQTTETDKGPVDILQEESFVPSINFDEEDEVSEYSHSMGGSVDEEEDLQTRNETLEDSSSSSETHQSLVRSTVGHQATISTSTYKQRFTMSSSSSSSASEEEANDSEDNLRLQEAAASRKPRISGYSPVEPDLECVFDVTEAVAVEPEPTQMEEEEDDEESQHGRAEASGYSQVEPDMDDVEVIEDEEEEPKESAVADQPTTEETSANVMDSSHSPVAEEDEEGDEKIDSNDEQKAQEEAEEEEEDFELKFAETPKAISTARPSSLRRFSMSSFANSECVSEEESCQPEDEVIEPEMSPVADSQNLHFKDVAEEVQPRPHAQRSSVFKSRLHLTDSEASSDDDQEEVEAPVAETERTSSPVEDVNETITEDKVEGDAKDEETVDDGEIEAENSDESSRSEGSTTDENLELRNILQAHEKVEVPFIPDAAIITTQADLSTIVEERSFDQSMASGLVKTGKSPSLDDVGEEEEEDQEKETEDEENTKMEDKAAPVETRVDLDNVDAAKEHEEAEKPNTFEPSSSSDDDTIELEVPRPVKQQVRPKSLIMGSQVPLPFTSRRSIWETREDGDRSPESVTSEPPQTYEDMIESNIKRRTRRHSSSTSSSSQVVTRRRSSRLSTSVIEAPATPVKEEEILPSALPTTPPKASRRRSEVKGDQFSAPPSCEVSPTESSYSGRSSATGTPIRRSARISALRDRTPEPTASTDALLASLVGRIRRHSSGPVGPDCLVPASPLRRSGRKSANVSRDNSPTNSVTSEPPPVSTSRELTPSRRKHTPAKSLLRSGQKSVALNLFPLQEEKETEFALPFELQPKMQAGSSYQDLSVAPVDSDESVSLDEISLQSDNTSSVKKEKKPRSRPSSVASGRYNLRRAGAGRPSELDIISEEAAASAETVASNLKRGREDASEESSDQAGPSRSQPTKEGEEEEENQESNESSQKTIQPKRVVRNKRRKKTEEVEVTEELHFAPTSRPPPKSLPKRDPVIKSRTSVRLNKIMMNEFETPAQVTVRGTFGGVQVSKATLFVNIGEAFVLDMERPQTRRGSSDTNSFWEQHQQQLEANTSQSGGDGAVISSSSRPLTRMANEYGVQKSSGMMSAGFAQRMSSVNRPGSRAGTAASGANAMRAVTAYGHNTAAADRPTTQQGLGGLKTASRGLPQRQIQDKSYYLGVLRAKMTEVNAEMGKLTKGIEKNNKELQSLPSLEKRVKEMAAEITDLQSQAADLNLLQEKIAISSDASQMEIELQSLLIQNEREAHEAEDIFEIVKAVKEKIASLEREIQMENDEAEKLITSLAPEDQEKYSQLKTEQNRLAKEVENTTTQLTVLEARARKLEEELRLSPAKEEMFQLRQSLSQLETKYEQMNEQDAKRLDSEGERAQLVANVKSDNAEVAAMELQIKDILAETERLRNELQEVDNTYEESQSERGQKYRDLRKREQVMDEFLSSWEDNCISEVDRLKELETQITLTLNKIGKQQSLMQLVPSISEYSTAKEDYLVKEGELEKSRATVEGIAVEYQRLQNNLQKMEDLESKVQNELKTLKEQLATIEMNSVKFTGVDDLRFEAEERRNRLLLEQEDLADKKNEIQARVSRLQAQCENLQAELDKNETHVALHVFDEKLRLLEEENESISKYITENENLYNKVCN</sequence>
<dbReference type="InterPro" id="IPR052620">
    <property type="entry name" value="ELYS/MEL-28_NucAsmblyFactor"/>
</dbReference>
<keyword evidence="7" id="KW-0966">Cell projection</keyword>
<proteinExistence type="predicted"/>
<feature type="compositionally biased region" description="Basic and acidic residues" evidence="4">
    <location>
        <begin position="2070"/>
        <end position="2102"/>
    </location>
</feature>
<protein>
    <submittedName>
        <fullName evidence="7">Intraflagellar transport protein 74</fullName>
    </submittedName>
</protein>
<organism evidence="7 8">
    <name type="scientific">Daphnia magna</name>
    <dbReference type="NCBI Taxonomy" id="35525"/>
    <lineage>
        <taxon>Eukaryota</taxon>
        <taxon>Metazoa</taxon>
        <taxon>Ecdysozoa</taxon>
        <taxon>Arthropoda</taxon>
        <taxon>Crustacea</taxon>
        <taxon>Branchiopoda</taxon>
        <taxon>Diplostraca</taxon>
        <taxon>Cladocera</taxon>
        <taxon>Anomopoda</taxon>
        <taxon>Daphniidae</taxon>
        <taxon>Daphnia</taxon>
    </lineage>
</organism>
<dbReference type="STRING" id="35525.A0A164Q7I1"/>
<feature type="compositionally biased region" description="Low complexity" evidence="4">
    <location>
        <begin position="2187"/>
        <end position="2196"/>
    </location>
</feature>
<feature type="compositionally biased region" description="Polar residues" evidence="4">
    <location>
        <begin position="2253"/>
        <end position="2268"/>
    </location>
</feature>
<dbReference type="PANTHER" id="PTHR21583:SF8">
    <property type="entry name" value="PROTEIN ELYS"/>
    <property type="match status" value="1"/>
</dbReference>
<feature type="domain" description="ELYS beta-propeller" evidence="6">
    <location>
        <begin position="28"/>
        <end position="476"/>
    </location>
</feature>
<keyword evidence="2" id="KW-0539">Nucleus</keyword>
<feature type="compositionally biased region" description="Acidic residues" evidence="4">
    <location>
        <begin position="2052"/>
        <end position="2069"/>
    </location>
</feature>
<feature type="compositionally biased region" description="Acidic residues" evidence="4">
    <location>
        <begin position="1925"/>
        <end position="1935"/>
    </location>
</feature>
<comment type="subcellular location">
    <subcellularLocation>
        <location evidence="1">Nucleus</location>
    </subcellularLocation>
</comment>
<evidence type="ECO:0000256" key="2">
    <source>
        <dbReference type="ARBA" id="ARBA00023242"/>
    </source>
</evidence>
<evidence type="ECO:0000259" key="5">
    <source>
        <dbReference type="Pfam" id="PF13934"/>
    </source>
</evidence>
<feature type="coiled-coil region" evidence="3">
    <location>
        <begin position="2783"/>
        <end position="2810"/>
    </location>
</feature>
<feature type="region of interest" description="Disordered" evidence="4">
    <location>
        <begin position="1178"/>
        <end position="1200"/>
    </location>
</feature>
<feature type="compositionally biased region" description="Acidic residues" evidence="4">
    <location>
        <begin position="1763"/>
        <end position="1778"/>
    </location>
</feature>
<name>A0A164Q7I1_9CRUS</name>
<evidence type="ECO:0000313" key="7">
    <source>
        <dbReference type="EMBL" id="KZS07499.1"/>
    </source>
</evidence>
<feature type="compositionally biased region" description="Low complexity" evidence="4">
    <location>
        <begin position="2471"/>
        <end position="2482"/>
    </location>
</feature>
<feature type="region of interest" description="Disordered" evidence="4">
    <location>
        <begin position="1862"/>
        <end position="1997"/>
    </location>
</feature>
<reference evidence="7 8" key="1">
    <citation type="submission" date="2016-03" db="EMBL/GenBank/DDBJ databases">
        <title>EvidentialGene: Evidence-directed Construction of Genes on Genomes.</title>
        <authorList>
            <person name="Gilbert D.G."/>
            <person name="Choi J.-H."/>
            <person name="Mockaitis K."/>
            <person name="Colbourne J."/>
            <person name="Pfrender M."/>
        </authorList>
    </citation>
    <scope>NUCLEOTIDE SEQUENCE [LARGE SCALE GENOMIC DNA]</scope>
    <source>
        <strain evidence="7 8">Xinb3</strain>
        <tissue evidence="7">Complete organism</tissue>
    </source>
</reference>
<keyword evidence="7" id="KW-0282">Flagellum</keyword>